<feature type="compositionally biased region" description="Polar residues" evidence="1">
    <location>
        <begin position="212"/>
        <end position="226"/>
    </location>
</feature>
<feature type="compositionally biased region" description="Polar residues" evidence="1">
    <location>
        <begin position="1155"/>
        <end position="1164"/>
    </location>
</feature>
<feature type="region of interest" description="Disordered" evidence="1">
    <location>
        <begin position="726"/>
        <end position="748"/>
    </location>
</feature>
<feature type="region of interest" description="Disordered" evidence="1">
    <location>
        <begin position="111"/>
        <end position="150"/>
    </location>
</feature>
<feature type="region of interest" description="Disordered" evidence="1">
    <location>
        <begin position="603"/>
        <end position="623"/>
    </location>
</feature>
<feature type="compositionally biased region" description="Basic and acidic residues" evidence="1">
    <location>
        <begin position="1070"/>
        <end position="1100"/>
    </location>
</feature>
<name>A0A8S3S6V2_MYTED</name>
<sequence length="1696" mass="185929">MDVRIKGRRRYISRSVSDSSSYGYPGSYSNYTYTLPSNGYGVPNLSVYGSGLPSYDVMSKYTSKSYDTQKSYDTPKSYDSSIGSYGYVSRSHGLGDSSRYGGATGSSYLGTSYDQPSGTHTGSTYDGRSFGTDEKTSHRNTGYDRYKETTTYKPELPYDHHRLYTSSKLEDFVTEPSETTRPSWRDAYNEKYRKYSDRSNDNQEIHRPYQIKNGNSDHQGQKSELTPSEKLAIIRQRIRKHDTDSVSHKSEDDELERPSSVLSQESTPRSLLSPVSKTFDEHSENIPKWRQRQALEDLTHSDKNRITQSKFKERLKSDSLLSEATKTEKEHKLGDTLHIFEIQPNSYWQNGKRKQDWEQNAAKESHEKLETIKQENKLDKRQPSFKIKYNEVCRRRTLSKDSSKDDGSETSSVDLGLVPVSSDFSDSSRPSSLIFGTEFVSHKETSDVQKGYTDKQASGRPRSNVQQLKESVQMSDDSGFIDSVRDIPKVKSNLKKEEIETPQAFHEKLRSRRDVNETGTREDRIQSLLFGKQDGQSYIKKDSTEKNVSKTRTFSKPLDDAKKETKDKQESKFFHVSTKEKISLHTAETVDHSFKSKTVIGRTKSETVERRPKSDTVGGRPKYETVENPQISVTDSDTVRGRPKSVTDSDLVKKFSQAIEERPKSAVFGLSTTTPDSHKITSGNTKSSTSLNRSFDSTQLKSKDKIEEKCIGSKGEKFVGLKGEKSVSSKGDKCASSTEEKSVGSTISAQRKRLQGMYKKAQTTDIASILSRDDDSESDDISTASKLSKLSRVERIAKYKEERRKQLAYIANRIVDKDKGKSDVVPSLFMSARSYDDEKGSVTRSHSVKLDSPLKSVTLSPGLKVYMRKLTVQEQKQERGKRKGQKVAPQKRKDHKLSIGDSDEDETIEQINARTREALSSMMKREVKKSTDDHKRKDGKSEVKKKEVTSEVQAQSEDQEKKGKYMFSMEKMRKKFLFGDETDQSSGSDHKSIKTEDDSALDKPEKKRRQLPSIPQALGESPTRPKSSIELSSHDIVSKKDIQKMFNESKDKSEIKSEEKQHGRRNRQVYSEDDRRIKGKEEEDKKGKKDVDNLKSDKKQKSLSTSVVKNTKQSEIKIPSPKHVRKRYQKSSPVAFVPTTTASAQVTSASQNVSTTSAPKSSTTISALKSSTTISAPKTSTTISAPSTMSTTKISSINSISKANSKTNVTQVTSAPKISSTNTSPKTISTTSASKTISTTSASKSISTTSASKTVSMTSASKTVSTTSAPRTLSTNSLQKNAMKTSNTAKATSVTNVGITTTTSTVPKVTSAPKPVVSTNVQKPTATSDSKSPTDVSKTTVNSMNKAVNVSKTAVVSNAHNTLTTHKAPKTSVSDSDIKSVTTSASTVSSVAKTVNTSAHIGETNLPKTTSALKTVSSTDSPQKNSIISSTDLPKATLTSNVSITQATSLPKTTSATTAQKTEVKNIDIVTSKTKLTTSGSIGAKIESKDTSAVNMEVKIDSKPAEVSIKQDSVKNPTSTVVDKTQSSFKVSSTSAVSVPIITESLKSSVSITTSKISSKSTKPESSLSTTVVSSVSSIKISDKASVPQTSVNVPCTTMKTSACDTMVTSKEPSVVLSSAKSVVDSVPIPSSSSPVDSFIASKSQSVTVPSASVKSIAVTMTSSVQQTVSSPSTSVITTATSSNVSPVSVHRLNSD</sequence>
<evidence type="ECO:0008006" key="4">
    <source>
        <dbReference type="Google" id="ProtNLM"/>
    </source>
</evidence>
<feature type="compositionally biased region" description="Low complexity" evidence="1">
    <location>
        <begin position="1143"/>
        <end position="1154"/>
    </location>
</feature>
<feature type="region of interest" description="Disordered" evidence="1">
    <location>
        <begin position="669"/>
        <end position="697"/>
    </location>
</feature>
<reference evidence="2" key="1">
    <citation type="submission" date="2021-03" db="EMBL/GenBank/DDBJ databases">
        <authorList>
            <person name="Bekaert M."/>
        </authorList>
    </citation>
    <scope>NUCLEOTIDE SEQUENCE</scope>
</reference>
<feature type="compositionally biased region" description="Low complexity" evidence="1">
    <location>
        <begin position="1223"/>
        <end position="1251"/>
    </location>
</feature>
<feature type="region of interest" description="Disordered" evidence="1">
    <location>
        <begin position="397"/>
        <end position="430"/>
    </location>
</feature>
<protein>
    <recommendedName>
        <fullName evidence="4">Supervillin</fullName>
    </recommendedName>
</protein>
<evidence type="ECO:0000313" key="2">
    <source>
        <dbReference type="EMBL" id="CAG2212704.1"/>
    </source>
</evidence>
<feature type="compositionally biased region" description="Basic and acidic residues" evidence="1">
    <location>
        <begin position="397"/>
        <end position="407"/>
    </location>
</feature>
<comment type="caution">
    <text evidence="2">The sequence shown here is derived from an EMBL/GenBank/DDBJ whole genome shotgun (WGS) entry which is preliminary data.</text>
</comment>
<keyword evidence="3" id="KW-1185">Reference proteome</keyword>
<feature type="compositionally biased region" description="Polar residues" evidence="1">
    <location>
        <begin position="461"/>
        <end position="476"/>
    </location>
</feature>
<accession>A0A8S3S6V2</accession>
<feature type="compositionally biased region" description="Basic and acidic residues" evidence="1">
    <location>
        <begin position="988"/>
        <end position="1005"/>
    </location>
</feature>
<evidence type="ECO:0000256" key="1">
    <source>
        <dbReference type="SAM" id="MobiDB-lite"/>
    </source>
</evidence>
<feature type="compositionally biased region" description="Basic and acidic residues" evidence="1">
    <location>
        <begin position="557"/>
        <end position="567"/>
    </location>
</feature>
<feature type="region of interest" description="Disordered" evidence="1">
    <location>
        <begin position="195"/>
        <end position="301"/>
    </location>
</feature>
<feature type="region of interest" description="Disordered" evidence="1">
    <location>
        <begin position="541"/>
        <end position="567"/>
    </location>
</feature>
<feature type="compositionally biased region" description="Low complexity" evidence="1">
    <location>
        <begin position="418"/>
        <end position="430"/>
    </location>
</feature>
<feature type="compositionally biased region" description="Polar residues" evidence="1">
    <location>
        <begin position="1317"/>
        <end position="1340"/>
    </location>
</feature>
<feature type="compositionally biased region" description="Basic and acidic residues" evidence="1">
    <location>
        <begin position="726"/>
        <end position="742"/>
    </location>
</feature>
<evidence type="ECO:0000313" key="3">
    <source>
        <dbReference type="Proteomes" id="UP000683360"/>
    </source>
</evidence>
<feature type="region of interest" description="Disordered" evidence="1">
    <location>
        <begin position="870"/>
        <end position="966"/>
    </location>
</feature>
<feature type="compositionally biased region" description="Polar residues" evidence="1">
    <location>
        <begin position="260"/>
        <end position="276"/>
    </location>
</feature>
<feature type="compositionally biased region" description="Basic and acidic residues" evidence="1">
    <location>
        <begin position="603"/>
        <end position="614"/>
    </location>
</feature>
<feature type="compositionally biased region" description="Basic and acidic residues" evidence="1">
    <location>
        <begin position="278"/>
        <end position="301"/>
    </location>
</feature>
<dbReference type="Proteomes" id="UP000683360">
    <property type="component" value="Unassembled WGS sequence"/>
</dbReference>
<gene>
    <name evidence="2" type="ORF">MEDL_26669</name>
</gene>
<feature type="compositionally biased region" description="Basic and acidic residues" evidence="1">
    <location>
        <begin position="131"/>
        <end position="150"/>
    </location>
</feature>
<organism evidence="2 3">
    <name type="scientific">Mytilus edulis</name>
    <name type="common">Blue mussel</name>
    <dbReference type="NCBI Taxonomy" id="6550"/>
    <lineage>
        <taxon>Eukaryota</taxon>
        <taxon>Metazoa</taxon>
        <taxon>Spiralia</taxon>
        <taxon>Lophotrochozoa</taxon>
        <taxon>Mollusca</taxon>
        <taxon>Bivalvia</taxon>
        <taxon>Autobranchia</taxon>
        <taxon>Pteriomorphia</taxon>
        <taxon>Mytilida</taxon>
        <taxon>Mytiloidea</taxon>
        <taxon>Mytilidae</taxon>
        <taxon>Mytilinae</taxon>
        <taxon>Mytilus</taxon>
    </lineage>
</organism>
<feature type="region of interest" description="Disordered" evidence="1">
    <location>
        <begin position="1216"/>
        <end position="1251"/>
    </location>
</feature>
<proteinExistence type="predicted"/>
<feature type="compositionally biased region" description="Basic residues" evidence="1">
    <location>
        <begin position="879"/>
        <end position="895"/>
    </location>
</feature>
<feature type="compositionally biased region" description="Polar residues" evidence="1">
    <location>
        <begin position="111"/>
        <end position="126"/>
    </location>
</feature>
<feature type="compositionally biased region" description="Polar residues" evidence="1">
    <location>
        <begin position="1102"/>
        <end position="1113"/>
    </location>
</feature>
<feature type="region of interest" description="Disordered" evidence="1">
    <location>
        <begin position="1306"/>
        <end position="1340"/>
    </location>
</feature>
<feature type="compositionally biased region" description="Basic and acidic residues" evidence="1">
    <location>
        <begin position="241"/>
        <end position="251"/>
    </location>
</feature>
<feature type="compositionally biased region" description="Basic and acidic residues" evidence="1">
    <location>
        <begin position="1032"/>
        <end position="1061"/>
    </location>
</feature>
<feature type="region of interest" description="Disordered" evidence="1">
    <location>
        <begin position="978"/>
        <end position="1131"/>
    </location>
</feature>
<feature type="region of interest" description="Disordered" evidence="1">
    <location>
        <begin position="445"/>
        <end position="476"/>
    </location>
</feature>
<feature type="region of interest" description="Disordered" evidence="1">
    <location>
        <begin position="835"/>
        <end position="854"/>
    </location>
</feature>
<dbReference type="EMBL" id="CAJPWZ010001310">
    <property type="protein sequence ID" value="CAG2212704.1"/>
    <property type="molecule type" value="Genomic_DNA"/>
</dbReference>
<feature type="compositionally biased region" description="Basic and acidic residues" evidence="1">
    <location>
        <begin position="195"/>
        <end position="207"/>
    </location>
</feature>
<feature type="compositionally biased region" description="Basic residues" evidence="1">
    <location>
        <begin position="1120"/>
        <end position="1129"/>
    </location>
</feature>
<feature type="compositionally biased region" description="Basic and acidic residues" evidence="1">
    <location>
        <begin position="923"/>
        <end position="949"/>
    </location>
</feature>
<feature type="region of interest" description="Disordered" evidence="1">
    <location>
        <begin position="1143"/>
        <end position="1164"/>
    </location>
</feature>
<feature type="compositionally biased region" description="Polar residues" evidence="1">
    <location>
        <begin position="670"/>
        <end position="697"/>
    </location>
</feature>